<dbReference type="SUPFAM" id="SSF69318">
    <property type="entry name" value="Integrin alpha N-terminal domain"/>
    <property type="match status" value="1"/>
</dbReference>
<organism evidence="11 12">
    <name type="scientific">Candidatus Uhrbacteria bacterium CG_4_9_14_3_um_filter_36_7</name>
    <dbReference type="NCBI Taxonomy" id="1975033"/>
    <lineage>
        <taxon>Bacteria</taxon>
        <taxon>Candidatus Uhriibacteriota</taxon>
    </lineage>
</organism>
<accession>A0A2M7XHR4</accession>
<dbReference type="Pfam" id="PF13517">
    <property type="entry name" value="FG-GAP_3"/>
    <property type="match status" value="1"/>
</dbReference>
<dbReference type="PROSITE" id="PS00137">
    <property type="entry name" value="SUBTILASE_HIS"/>
    <property type="match status" value="1"/>
</dbReference>
<evidence type="ECO:0000256" key="4">
    <source>
        <dbReference type="ARBA" id="ARBA00022801"/>
    </source>
</evidence>
<dbReference type="Pfam" id="PF00082">
    <property type="entry name" value="Peptidase_S8"/>
    <property type="match status" value="1"/>
</dbReference>
<evidence type="ECO:0000256" key="7">
    <source>
        <dbReference type="PROSITE-ProRule" id="PRU01240"/>
    </source>
</evidence>
<feature type="domain" description="Peptidase S8/S53" evidence="10">
    <location>
        <begin position="50"/>
        <end position="337"/>
    </location>
</feature>
<evidence type="ECO:0000259" key="10">
    <source>
        <dbReference type="Pfam" id="PF00082"/>
    </source>
</evidence>
<dbReference type="InterPro" id="IPR034204">
    <property type="entry name" value="PfSUB1-like_cat_dom"/>
</dbReference>
<evidence type="ECO:0000256" key="2">
    <source>
        <dbReference type="ARBA" id="ARBA00022670"/>
    </source>
</evidence>
<evidence type="ECO:0000256" key="9">
    <source>
        <dbReference type="SAM" id="SignalP"/>
    </source>
</evidence>
<dbReference type="Gene3D" id="3.40.50.200">
    <property type="entry name" value="Peptidase S8/S53 domain"/>
    <property type="match status" value="1"/>
</dbReference>
<feature type="signal peptide" evidence="9">
    <location>
        <begin position="1"/>
        <end position="20"/>
    </location>
</feature>
<keyword evidence="3 9" id="KW-0732">Signal</keyword>
<keyword evidence="2 7" id="KW-0645">Protease</keyword>
<dbReference type="PANTHER" id="PTHR43399">
    <property type="entry name" value="SUBTILISIN-RELATED"/>
    <property type="match status" value="1"/>
</dbReference>
<dbReference type="InterPro" id="IPR013517">
    <property type="entry name" value="FG-GAP"/>
</dbReference>
<dbReference type="InterPro" id="IPR015500">
    <property type="entry name" value="Peptidase_S8_subtilisin-rel"/>
</dbReference>
<dbReference type="PROSITE" id="PS00136">
    <property type="entry name" value="SUBTILASE_ASP"/>
    <property type="match status" value="1"/>
</dbReference>
<dbReference type="InterPro" id="IPR051048">
    <property type="entry name" value="Peptidase_S8/S53_subtilisin"/>
</dbReference>
<feature type="active site" description="Charge relay system" evidence="6 7">
    <location>
        <position position="297"/>
    </location>
</feature>
<name>A0A2M7XHR4_9BACT</name>
<keyword evidence="5 7" id="KW-0720">Serine protease</keyword>
<dbReference type="PRINTS" id="PR00723">
    <property type="entry name" value="SUBTILISIN"/>
</dbReference>
<dbReference type="Proteomes" id="UP000229749">
    <property type="component" value="Unassembled WGS sequence"/>
</dbReference>
<comment type="caution">
    <text evidence="11">The sequence shown here is derived from an EMBL/GenBank/DDBJ whole genome shotgun (WGS) entry which is preliminary data.</text>
</comment>
<evidence type="ECO:0000256" key="3">
    <source>
        <dbReference type="ARBA" id="ARBA00022729"/>
    </source>
</evidence>
<dbReference type="CDD" id="cd07473">
    <property type="entry name" value="Peptidases_S8_Subtilisin_like"/>
    <property type="match status" value="1"/>
</dbReference>
<evidence type="ECO:0000256" key="1">
    <source>
        <dbReference type="ARBA" id="ARBA00011073"/>
    </source>
</evidence>
<keyword evidence="4 7" id="KW-0378">Hydrolase</keyword>
<feature type="active site" description="Charge relay system" evidence="6 7">
    <location>
        <position position="122"/>
    </location>
</feature>
<dbReference type="EMBL" id="PFWS01000026">
    <property type="protein sequence ID" value="PJA47385.1"/>
    <property type="molecule type" value="Genomic_DNA"/>
</dbReference>
<dbReference type="PANTHER" id="PTHR43399:SF4">
    <property type="entry name" value="CELL WALL-ASSOCIATED PROTEASE"/>
    <property type="match status" value="1"/>
</dbReference>
<dbReference type="InterPro" id="IPR036852">
    <property type="entry name" value="Peptidase_S8/S53_dom_sf"/>
</dbReference>
<dbReference type="InterPro" id="IPR000209">
    <property type="entry name" value="Peptidase_S8/S53_dom"/>
</dbReference>
<evidence type="ECO:0000313" key="11">
    <source>
        <dbReference type="EMBL" id="PJA47385.1"/>
    </source>
</evidence>
<reference evidence="12" key="1">
    <citation type="submission" date="2017-09" db="EMBL/GenBank/DDBJ databases">
        <title>Depth-based differentiation of microbial function through sediment-hosted aquifers and enrichment of novel symbionts in the deep terrestrial subsurface.</title>
        <authorList>
            <person name="Probst A.J."/>
            <person name="Ladd B."/>
            <person name="Jarett J.K."/>
            <person name="Geller-Mcgrath D.E."/>
            <person name="Sieber C.M.K."/>
            <person name="Emerson J.B."/>
            <person name="Anantharaman K."/>
            <person name="Thomas B.C."/>
            <person name="Malmstrom R."/>
            <person name="Stieglmeier M."/>
            <person name="Klingl A."/>
            <person name="Woyke T."/>
            <person name="Ryan C.M."/>
            <person name="Banfield J.F."/>
        </authorList>
    </citation>
    <scope>NUCLEOTIDE SEQUENCE [LARGE SCALE GENOMIC DNA]</scope>
</reference>
<feature type="chain" id="PRO_5014973760" description="Peptidase S8/S53 domain-containing protein" evidence="9">
    <location>
        <begin position="21"/>
        <end position="676"/>
    </location>
</feature>
<dbReference type="InterPro" id="IPR023828">
    <property type="entry name" value="Peptidase_S8_Ser-AS"/>
</dbReference>
<evidence type="ECO:0000256" key="5">
    <source>
        <dbReference type="ARBA" id="ARBA00022825"/>
    </source>
</evidence>
<evidence type="ECO:0000256" key="8">
    <source>
        <dbReference type="RuleBase" id="RU003355"/>
    </source>
</evidence>
<feature type="active site" description="Charge relay system" evidence="6 7">
    <location>
        <position position="58"/>
    </location>
</feature>
<sequence length="676" mass="73693">MSRFFHVILFFILFPAQAIAITPNDPHFLDQWYLEKIRAPQAWEITKGSRDIIVAIIDTGVDLNHPDLQKQLWINTNEILYDGIDNDQNGYVDDFYGWDFLENDGFPDALEHESYDPEAVSHGTLVAGMIGAVTNNLSSVAGLNWNVRLMPIRILDELGSGDSRYAALAIDYAIANGARIINLSFTGTSVDPAFFEAIHRAYEKGVLVVAAVGNSHGGININKYPIYPACIVEENGTDPVLGVAATDQNDTRADFSNYGSLCTDLSAPGVDIYGLSYHEASSVDFYNLDGGYWEGTSMATPLVAGAAALVLSRFPELTPSDLLLILKLSADPLKEQGTQATGQLGAGRLNIEKALLLAQQFTPTEFESKNELLQPTSSWLVVSKDQGSIPLVRRYTYSGVKLNEFYAYDQAFLGGVRLAVGDVNGDGQEEIITVPGKGGGPQVRIFTKEGKVISQFFAGLETDRIGLFVSVADVDGDGQKEILVASDIGGNGEIKTYTWQGELIDRFFPFGNTYESIHLTSADIDADQKDEIIVLTKVPKQNFLMVRVFASTGLIKYEFVIAHTGQTNPFINAGDLNGDGNMEIILGMNSGLKPEIRIFSQDGQILQSFLAYNEGFNGGVRVFARDLNQDGIDEIWTGAGPSGGPHVRSFNLQAEDIGGFFAFEEDQRHGINLAGN</sequence>
<dbReference type="PROSITE" id="PS00138">
    <property type="entry name" value="SUBTILASE_SER"/>
    <property type="match status" value="1"/>
</dbReference>
<evidence type="ECO:0000256" key="6">
    <source>
        <dbReference type="PIRSR" id="PIRSR615500-1"/>
    </source>
</evidence>
<dbReference type="GO" id="GO:0006508">
    <property type="term" value="P:proteolysis"/>
    <property type="evidence" value="ECO:0007669"/>
    <property type="project" value="UniProtKB-KW"/>
</dbReference>
<dbReference type="Gene3D" id="2.130.10.130">
    <property type="entry name" value="Integrin alpha, N-terminal"/>
    <property type="match status" value="1"/>
</dbReference>
<protein>
    <recommendedName>
        <fullName evidence="10">Peptidase S8/S53 domain-containing protein</fullName>
    </recommendedName>
</protein>
<evidence type="ECO:0000313" key="12">
    <source>
        <dbReference type="Proteomes" id="UP000229749"/>
    </source>
</evidence>
<dbReference type="InterPro" id="IPR028994">
    <property type="entry name" value="Integrin_alpha_N"/>
</dbReference>
<dbReference type="GO" id="GO:0004252">
    <property type="term" value="F:serine-type endopeptidase activity"/>
    <property type="evidence" value="ECO:0007669"/>
    <property type="project" value="UniProtKB-UniRule"/>
</dbReference>
<proteinExistence type="inferred from homology"/>
<dbReference type="PROSITE" id="PS51892">
    <property type="entry name" value="SUBTILASE"/>
    <property type="match status" value="1"/>
</dbReference>
<gene>
    <name evidence="11" type="ORF">CO172_01725</name>
</gene>
<comment type="similarity">
    <text evidence="1 7 8">Belongs to the peptidase S8 family.</text>
</comment>
<dbReference type="AlphaFoldDB" id="A0A2M7XHR4"/>
<dbReference type="InterPro" id="IPR023827">
    <property type="entry name" value="Peptidase_S8_Asp-AS"/>
</dbReference>
<dbReference type="InterPro" id="IPR022398">
    <property type="entry name" value="Peptidase_S8_His-AS"/>
</dbReference>
<dbReference type="SUPFAM" id="SSF52743">
    <property type="entry name" value="Subtilisin-like"/>
    <property type="match status" value="1"/>
</dbReference>